<dbReference type="GO" id="GO:0004197">
    <property type="term" value="F:cysteine-type endopeptidase activity"/>
    <property type="evidence" value="ECO:0007669"/>
    <property type="project" value="TreeGrafter"/>
</dbReference>
<protein>
    <recommendedName>
        <fullName evidence="4">Legumain</fullName>
    </recommendedName>
</protein>
<accession>A0AAV2TAF1</accession>
<dbReference type="GO" id="GO:0006624">
    <property type="term" value="P:vacuolar protein processing"/>
    <property type="evidence" value="ECO:0007669"/>
    <property type="project" value="TreeGrafter"/>
</dbReference>
<evidence type="ECO:0008006" key="4">
    <source>
        <dbReference type="Google" id="ProtNLM"/>
    </source>
</evidence>
<evidence type="ECO:0000313" key="3">
    <source>
        <dbReference type="Proteomes" id="UP001497525"/>
    </source>
</evidence>
<dbReference type="GO" id="GO:0051603">
    <property type="term" value="P:proteolysis involved in protein catabolic process"/>
    <property type="evidence" value="ECO:0007669"/>
    <property type="project" value="TreeGrafter"/>
</dbReference>
<comment type="similarity">
    <text evidence="1">Belongs to the peptidase C13 family.</text>
</comment>
<organism evidence="2 3">
    <name type="scientific">Calicophoron daubneyi</name>
    <name type="common">Rumen fluke</name>
    <name type="synonym">Paramphistomum daubneyi</name>
    <dbReference type="NCBI Taxonomy" id="300641"/>
    <lineage>
        <taxon>Eukaryota</taxon>
        <taxon>Metazoa</taxon>
        <taxon>Spiralia</taxon>
        <taxon>Lophotrochozoa</taxon>
        <taxon>Platyhelminthes</taxon>
        <taxon>Trematoda</taxon>
        <taxon>Digenea</taxon>
        <taxon>Plagiorchiida</taxon>
        <taxon>Pronocephalata</taxon>
        <taxon>Paramphistomoidea</taxon>
        <taxon>Paramphistomidae</taxon>
        <taxon>Calicophoron</taxon>
    </lineage>
</organism>
<dbReference type="GO" id="GO:0005773">
    <property type="term" value="C:vacuole"/>
    <property type="evidence" value="ECO:0007669"/>
    <property type="project" value="GOC"/>
</dbReference>
<evidence type="ECO:0000313" key="2">
    <source>
        <dbReference type="EMBL" id="CAL5133034.1"/>
    </source>
</evidence>
<dbReference type="PANTHER" id="PTHR12000">
    <property type="entry name" value="HEMOGLOBINASE FAMILY MEMBER"/>
    <property type="match status" value="1"/>
</dbReference>
<proteinExistence type="inferred from homology"/>
<evidence type="ECO:0000256" key="1">
    <source>
        <dbReference type="ARBA" id="ARBA00009941"/>
    </source>
</evidence>
<dbReference type="PANTHER" id="PTHR12000:SF42">
    <property type="entry name" value="LEGUMAIN"/>
    <property type="match status" value="1"/>
</dbReference>
<dbReference type="EMBL" id="CAXLJL010000149">
    <property type="protein sequence ID" value="CAL5133034.1"/>
    <property type="molecule type" value="Genomic_DNA"/>
</dbReference>
<dbReference type="AlphaFoldDB" id="A0AAV2TAF1"/>
<gene>
    <name evidence="2" type="ORF">CDAUBV1_LOCUS6322</name>
</gene>
<dbReference type="Proteomes" id="UP001497525">
    <property type="component" value="Unassembled WGS sequence"/>
</dbReference>
<dbReference type="InterPro" id="IPR001096">
    <property type="entry name" value="Peptidase_C13"/>
</dbReference>
<name>A0AAV2TAF1_CALDB</name>
<dbReference type="PRINTS" id="PR00776">
    <property type="entry name" value="HEMOGLOBNASE"/>
</dbReference>
<dbReference type="Pfam" id="PF01650">
    <property type="entry name" value="Peptidase_C13"/>
    <property type="match status" value="1"/>
</dbReference>
<comment type="caution">
    <text evidence="2">The sequence shown here is derived from an EMBL/GenBank/DDBJ whole genome shotgun (WGS) entry which is preliminary data.</text>
</comment>
<sequence>MDTNLTVLEAACLTHAALSLEELVATRSLSTKSPQATGYKRRRGRESRARISYKRLCLGRFLLMCTEKITNLVLSILTTPTAFPKLSPFALVLALTAASSKESSYGTFCEPKDDLDTCLADEFSYGWMIAATDNDVRTFTVDDLYNTVKDQILSHAMMYGDKSDIYHAYHVLLDHGFNMNNVITMAYDDIAHNEENPHPGEVYNDYSYTDVYKGVKIDYSGEDVSPANFLNALKGNASDNKKVLNSTENDKILVFYSDHGGPNLIAFLEDDLYSVDLITTLKTMHQQKRYKRMLLLIEACYSGSMFEDLLPNNINILAITAANKSESSYGTFCSPKDGMYTCLADEFSYNWMMAATNHDVRNFTVKQMYDEVKDKIRSHEMMYGDLNIAKLPLSEFFPKTGNYSSGTSKVENTFCGAMLLVVLLVEHIF</sequence>
<dbReference type="Gene3D" id="3.40.50.1460">
    <property type="match status" value="2"/>
</dbReference>
<reference evidence="2" key="1">
    <citation type="submission" date="2024-06" db="EMBL/GenBank/DDBJ databases">
        <authorList>
            <person name="Liu X."/>
            <person name="Lenzi L."/>
            <person name="Haldenby T S."/>
            <person name="Uol C."/>
        </authorList>
    </citation>
    <scope>NUCLEOTIDE SEQUENCE</scope>
</reference>